<feature type="transmembrane region" description="Helical" evidence="2">
    <location>
        <begin position="31"/>
        <end position="55"/>
    </location>
</feature>
<evidence type="ECO:0000313" key="4">
    <source>
        <dbReference type="Proteomes" id="UP001465976"/>
    </source>
</evidence>
<sequence length="594" mass="65766">MKPSYQQIPHTFAQHKDGTGGPKQKLHPFSLILLILWGAFIVGLLCLLEVAVIHGPGSAQGNDSFHPSWALITLPTILLTVFTQAHVPITAFHLARIAVSALQNPNTTPNSWAELFWMADQEWTGPVGIIKTTYLSIHSRTRASFTYILFATTCAIALVTPVLLSQAYQLRQVLITRSHEIQLRAVSTFGNSTSSQNSAMQQTVALGSWETGLSVFDIYNTSLFIPKRGGPWSTTFPSQNVFYASDVGNATATLPGVVLSGNCTPFNDDPYSKLNPIAQSNNLTTQLNLFNEYCRSHNYENVLKISVQEWYYFMTNFTLAMCDRQNADGDSSIMLGGGSSLQSEGIVLYHYTQPIPIPHQPVEASSNAKTVHGIIQCNSTQTIGNASISGLDHTYTDFISTDKSSEFIIHANPFAIFIDSLFSFVADPDSKYDNDSSAQLPLLRVLGFHQQDFNNTFPYPSILNISESLWSGIEHKAASTVNLWKEPNQVFNATVPRNVALYTRNTPYIVAAYVMLSLWLAMLAGATAWSYRRTFSPSLNSYVAAKLIDRERSLLEDVPIGEARDNERLRAPFKPLGLCSEKELEQELKHSSTT</sequence>
<reference evidence="3 4" key="1">
    <citation type="submission" date="2024-02" db="EMBL/GenBank/DDBJ databases">
        <title>A draft genome for the cacao thread blight pathogen Marasmius crinis-equi.</title>
        <authorList>
            <person name="Cohen S.P."/>
            <person name="Baruah I.K."/>
            <person name="Amoako-Attah I."/>
            <person name="Bukari Y."/>
            <person name="Meinhardt L.W."/>
            <person name="Bailey B.A."/>
        </authorList>
    </citation>
    <scope>NUCLEOTIDE SEQUENCE [LARGE SCALE GENOMIC DNA]</scope>
    <source>
        <strain evidence="3 4">GH-76</strain>
    </source>
</reference>
<feature type="transmembrane region" description="Helical" evidence="2">
    <location>
        <begin position="145"/>
        <end position="164"/>
    </location>
</feature>
<keyword evidence="2" id="KW-1133">Transmembrane helix</keyword>
<keyword evidence="2" id="KW-0812">Transmembrane</keyword>
<dbReference type="Proteomes" id="UP001465976">
    <property type="component" value="Unassembled WGS sequence"/>
</dbReference>
<feature type="transmembrane region" description="Helical" evidence="2">
    <location>
        <begin position="67"/>
        <end position="87"/>
    </location>
</feature>
<feature type="transmembrane region" description="Helical" evidence="2">
    <location>
        <begin position="508"/>
        <end position="531"/>
    </location>
</feature>
<evidence type="ECO:0000313" key="3">
    <source>
        <dbReference type="EMBL" id="KAL0576993.1"/>
    </source>
</evidence>
<gene>
    <name evidence="3" type="ORF">V5O48_005003</name>
</gene>
<evidence type="ECO:0000256" key="2">
    <source>
        <dbReference type="SAM" id="Phobius"/>
    </source>
</evidence>
<dbReference type="EMBL" id="JBAHYK010000185">
    <property type="protein sequence ID" value="KAL0576993.1"/>
    <property type="molecule type" value="Genomic_DNA"/>
</dbReference>
<keyword evidence="2" id="KW-0472">Membrane</keyword>
<organism evidence="3 4">
    <name type="scientific">Marasmius crinis-equi</name>
    <dbReference type="NCBI Taxonomy" id="585013"/>
    <lineage>
        <taxon>Eukaryota</taxon>
        <taxon>Fungi</taxon>
        <taxon>Dikarya</taxon>
        <taxon>Basidiomycota</taxon>
        <taxon>Agaricomycotina</taxon>
        <taxon>Agaricomycetes</taxon>
        <taxon>Agaricomycetidae</taxon>
        <taxon>Agaricales</taxon>
        <taxon>Marasmiineae</taxon>
        <taxon>Marasmiaceae</taxon>
        <taxon>Marasmius</taxon>
    </lineage>
</organism>
<proteinExistence type="predicted"/>
<feature type="region of interest" description="Disordered" evidence="1">
    <location>
        <begin position="1"/>
        <end position="22"/>
    </location>
</feature>
<protein>
    <submittedName>
        <fullName evidence="3">Uncharacterized protein</fullName>
    </submittedName>
</protein>
<comment type="caution">
    <text evidence="3">The sequence shown here is derived from an EMBL/GenBank/DDBJ whole genome shotgun (WGS) entry which is preliminary data.</text>
</comment>
<keyword evidence="4" id="KW-1185">Reference proteome</keyword>
<name>A0ABR3FPA0_9AGAR</name>
<evidence type="ECO:0000256" key="1">
    <source>
        <dbReference type="SAM" id="MobiDB-lite"/>
    </source>
</evidence>
<accession>A0ABR3FPA0</accession>